<dbReference type="Gene3D" id="1.10.287.110">
    <property type="entry name" value="DnaJ domain"/>
    <property type="match status" value="1"/>
</dbReference>
<evidence type="ECO:0000313" key="4">
    <source>
        <dbReference type="Proteomes" id="UP001530315"/>
    </source>
</evidence>
<dbReference type="PROSITE" id="PS50076">
    <property type="entry name" value="DNAJ_2"/>
    <property type="match status" value="1"/>
</dbReference>
<dbReference type="Proteomes" id="UP001530315">
    <property type="component" value="Unassembled WGS sequence"/>
</dbReference>
<name>A0ABD3NXN8_9STRA</name>
<evidence type="ECO:0000259" key="2">
    <source>
        <dbReference type="PROSITE" id="PS50076"/>
    </source>
</evidence>
<dbReference type="AlphaFoldDB" id="A0ABD3NXN8"/>
<evidence type="ECO:0000256" key="1">
    <source>
        <dbReference type="SAM" id="MobiDB-lite"/>
    </source>
</evidence>
<feature type="domain" description="J" evidence="2">
    <location>
        <begin position="28"/>
        <end position="104"/>
    </location>
</feature>
<protein>
    <recommendedName>
        <fullName evidence="2">J domain-containing protein</fullName>
    </recommendedName>
</protein>
<dbReference type="EMBL" id="JALLAZ020001113">
    <property type="protein sequence ID" value="KAL3780439.1"/>
    <property type="molecule type" value="Genomic_DNA"/>
</dbReference>
<dbReference type="InterPro" id="IPR036869">
    <property type="entry name" value="J_dom_sf"/>
</dbReference>
<keyword evidence="4" id="KW-1185">Reference proteome</keyword>
<evidence type="ECO:0000313" key="3">
    <source>
        <dbReference type="EMBL" id="KAL3780439.1"/>
    </source>
</evidence>
<sequence>MVRVFQPLFGSLVRLPPKKLASRRYSSCPFQVLGLNSKGDRAIKYDQVRVAFRELAFKYHPDTSNNDNTDKEFIRIKDAFEAIEEGANGIAIIRDDHSYTDRHDSDEHHCDDSSIRDAKKYNAFQDERNTYLHPSVNPQIFHEVASVANNMNPGGLDRGGMWHYANMIRNISPSDLPPLRVEGGDDANNDSGTGNRRRRRRK</sequence>
<dbReference type="SUPFAM" id="SSF46565">
    <property type="entry name" value="Chaperone J-domain"/>
    <property type="match status" value="1"/>
</dbReference>
<dbReference type="CDD" id="cd06257">
    <property type="entry name" value="DnaJ"/>
    <property type="match status" value="1"/>
</dbReference>
<dbReference type="InterPro" id="IPR001623">
    <property type="entry name" value="DnaJ_domain"/>
</dbReference>
<dbReference type="SMART" id="SM00271">
    <property type="entry name" value="DnaJ"/>
    <property type="match status" value="1"/>
</dbReference>
<reference evidence="3 4" key="1">
    <citation type="submission" date="2024-10" db="EMBL/GenBank/DDBJ databases">
        <title>Updated reference genomes for cyclostephanoid diatoms.</title>
        <authorList>
            <person name="Roberts W.R."/>
            <person name="Alverson A.J."/>
        </authorList>
    </citation>
    <scope>NUCLEOTIDE SEQUENCE [LARGE SCALE GENOMIC DNA]</scope>
    <source>
        <strain evidence="3 4">AJA276-08</strain>
    </source>
</reference>
<proteinExistence type="predicted"/>
<comment type="caution">
    <text evidence="3">The sequence shown here is derived from an EMBL/GenBank/DDBJ whole genome shotgun (WGS) entry which is preliminary data.</text>
</comment>
<feature type="region of interest" description="Disordered" evidence="1">
    <location>
        <begin position="175"/>
        <end position="202"/>
    </location>
</feature>
<organism evidence="3 4">
    <name type="scientific">Stephanodiscus triporus</name>
    <dbReference type="NCBI Taxonomy" id="2934178"/>
    <lineage>
        <taxon>Eukaryota</taxon>
        <taxon>Sar</taxon>
        <taxon>Stramenopiles</taxon>
        <taxon>Ochrophyta</taxon>
        <taxon>Bacillariophyta</taxon>
        <taxon>Coscinodiscophyceae</taxon>
        <taxon>Thalassiosirophycidae</taxon>
        <taxon>Stephanodiscales</taxon>
        <taxon>Stephanodiscaceae</taxon>
        <taxon>Stephanodiscus</taxon>
    </lineage>
</organism>
<gene>
    <name evidence="3" type="ORF">ACHAW5_003615</name>
</gene>
<dbReference type="Pfam" id="PF00226">
    <property type="entry name" value="DnaJ"/>
    <property type="match status" value="1"/>
</dbReference>
<accession>A0ABD3NXN8</accession>